<organism evidence="2 3">
    <name type="scientific">Patiriisocius marinistellae</name>
    <dbReference type="NCBI Taxonomy" id="2494560"/>
    <lineage>
        <taxon>Bacteria</taxon>
        <taxon>Pseudomonadati</taxon>
        <taxon>Bacteroidota</taxon>
        <taxon>Flavobacteriia</taxon>
        <taxon>Flavobacteriales</taxon>
        <taxon>Flavobacteriaceae</taxon>
        <taxon>Patiriisocius</taxon>
    </lineage>
</organism>
<dbReference type="InterPro" id="IPR003848">
    <property type="entry name" value="DUF218"/>
</dbReference>
<dbReference type="Pfam" id="PF02698">
    <property type="entry name" value="DUF218"/>
    <property type="match status" value="1"/>
</dbReference>
<protein>
    <submittedName>
        <fullName evidence="2">Protein SanA</fullName>
    </submittedName>
</protein>
<evidence type="ECO:0000313" key="2">
    <source>
        <dbReference type="EMBL" id="GEQ87296.1"/>
    </source>
</evidence>
<evidence type="ECO:0000259" key="1">
    <source>
        <dbReference type="Pfam" id="PF02698"/>
    </source>
</evidence>
<gene>
    <name evidence="2" type="ORF">ULMS_28040</name>
</gene>
<dbReference type="EMBL" id="BKCF01000007">
    <property type="protein sequence ID" value="GEQ87296.1"/>
    <property type="molecule type" value="Genomic_DNA"/>
</dbReference>
<dbReference type="InterPro" id="IPR051599">
    <property type="entry name" value="Cell_Envelope_Assoc"/>
</dbReference>
<dbReference type="AlphaFoldDB" id="A0A5J4G382"/>
<feature type="domain" description="DUF218" evidence="1">
    <location>
        <begin position="23"/>
        <end position="159"/>
    </location>
</feature>
<reference evidence="2 3" key="1">
    <citation type="submission" date="2019-08" db="EMBL/GenBank/DDBJ databases">
        <title>Ulvibacter marinistellae sp. nov., isolated from a starfish, Patiria pectinifera.</title>
        <authorList>
            <person name="Kawano K."/>
            <person name="Ushijima N."/>
            <person name="Kihara M."/>
            <person name="Itoh H."/>
        </authorList>
    </citation>
    <scope>NUCLEOTIDE SEQUENCE [LARGE SCALE GENOMIC DNA]</scope>
    <source>
        <strain evidence="2 3">KK4</strain>
    </source>
</reference>
<sequence>MSFSAKGKTFTDINNITKHEVGILLGTGKFTANGKVNSYYTHRLNAAVNLYKLGKINRILVSGDNSRRGYDEPSDFKNDLIALGIPEHHIYLDFAGFRTLDSIIRAKEVFNVNKAIIISQKFHNQRAIYLASQYDLNFIGFNAQNVSNSYGLKTEFREYLARTKAVFDIIFNVQPKFKGPKVIIK</sequence>
<keyword evidence="3" id="KW-1185">Reference proteome</keyword>
<dbReference type="Proteomes" id="UP000326994">
    <property type="component" value="Unassembled WGS sequence"/>
</dbReference>
<evidence type="ECO:0000313" key="3">
    <source>
        <dbReference type="Proteomes" id="UP000326994"/>
    </source>
</evidence>
<dbReference type="CDD" id="cd06259">
    <property type="entry name" value="YdcF-like"/>
    <property type="match status" value="1"/>
</dbReference>
<comment type="caution">
    <text evidence="2">The sequence shown here is derived from an EMBL/GenBank/DDBJ whole genome shotgun (WGS) entry which is preliminary data.</text>
</comment>
<dbReference type="PANTHER" id="PTHR30336:SF6">
    <property type="entry name" value="INTEGRAL MEMBRANE PROTEIN"/>
    <property type="match status" value="1"/>
</dbReference>
<accession>A0A5J4G382</accession>
<proteinExistence type="predicted"/>
<dbReference type="GO" id="GO:0005886">
    <property type="term" value="C:plasma membrane"/>
    <property type="evidence" value="ECO:0007669"/>
    <property type="project" value="TreeGrafter"/>
</dbReference>
<name>A0A5J4G382_9FLAO</name>
<dbReference type="PANTHER" id="PTHR30336">
    <property type="entry name" value="INNER MEMBRANE PROTEIN, PROBABLE PERMEASE"/>
    <property type="match status" value="1"/>
</dbReference>